<comment type="caution">
    <text evidence="9">The sequence shown here is derived from an EMBL/GenBank/DDBJ whole genome shotgun (WGS) entry which is preliminary data.</text>
</comment>
<dbReference type="GO" id="GO:0004674">
    <property type="term" value="F:protein serine/threonine kinase activity"/>
    <property type="evidence" value="ECO:0007669"/>
    <property type="project" value="UniProtKB-KW"/>
</dbReference>
<dbReference type="SUPFAM" id="SSF56112">
    <property type="entry name" value="Protein kinase-like (PK-like)"/>
    <property type="match status" value="1"/>
</dbReference>
<comment type="catalytic activity">
    <reaction evidence="8">
        <text>L-seryl-[protein] + ATP = O-phospho-L-seryl-[protein] + ADP + H(+)</text>
        <dbReference type="Rhea" id="RHEA:17989"/>
        <dbReference type="Rhea" id="RHEA-COMP:9863"/>
        <dbReference type="Rhea" id="RHEA-COMP:11604"/>
        <dbReference type="ChEBI" id="CHEBI:15378"/>
        <dbReference type="ChEBI" id="CHEBI:29999"/>
        <dbReference type="ChEBI" id="CHEBI:30616"/>
        <dbReference type="ChEBI" id="CHEBI:83421"/>
        <dbReference type="ChEBI" id="CHEBI:456216"/>
        <dbReference type="EC" id="2.7.11.1"/>
    </reaction>
</comment>
<dbReference type="InterPro" id="IPR051138">
    <property type="entry name" value="PIM_Ser/Thr_kinase"/>
</dbReference>
<dbReference type="GO" id="GO:0005524">
    <property type="term" value="F:ATP binding"/>
    <property type="evidence" value="ECO:0007669"/>
    <property type="project" value="UniProtKB-KW"/>
</dbReference>
<evidence type="ECO:0000256" key="5">
    <source>
        <dbReference type="ARBA" id="ARBA00022777"/>
    </source>
</evidence>
<evidence type="ECO:0000256" key="1">
    <source>
        <dbReference type="ARBA" id="ARBA00012513"/>
    </source>
</evidence>
<sequence length="120" mass="13570">MARCTVIIVYPQHPAEQHAHPRDEPPRGVMPDHPILLPVEIALTLLANKGPSAPEIIKLWDSCHVPRVSVSLRELSTVEYYPPENRVKGKYHAKSAVPWSLEVILFMMLCGRFPTCPRLN</sequence>
<organism evidence="9 10">
    <name type="scientific">Onychostoma macrolepis</name>
    <dbReference type="NCBI Taxonomy" id="369639"/>
    <lineage>
        <taxon>Eukaryota</taxon>
        <taxon>Metazoa</taxon>
        <taxon>Chordata</taxon>
        <taxon>Craniata</taxon>
        <taxon>Vertebrata</taxon>
        <taxon>Euteleostomi</taxon>
        <taxon>Actinopterygii</taxon>
        <taxon>Neopterygii</taxon>
        <taxon>Teleostei</taxon>
        <taxon>Ostariophysi</taxon>
        <taxon>Cypriniformes</taxon>
        <taxon>Cyprinidae</taxon>
        <taxon>Acrossocheilinae</taxon>
        <taxon>Onychostoma</taxon>
    </lineage>
</organism>
<dbReference type="GO" id="GO:0007346">
    <property type="term" value="P:regulation of mitotic cell cycle"/>
    <property type="evidence" value="ECO:0007669"/>
    <property type="project" value="TreeGrafter"/>
</dbReference>
<dbReference type="EMBL" id="JAAMOB010000021">
    <property type="protein sequence ID" value="KAF4098214.1"/>
    <property type="molecule type" value="Genomic_DNA"/>
</dbReference>
<evidence type="ECO:0000256" key="4">
    <source>
        <dbReference type="ARBA" id="ARBA00022741"/>
    </source>
</evidence>
<evidence type="ECO:0000256" key="6">
    <source>
        <dbReference type="ARBA" id="ARBA00022840"/>
    </source>
</evidence>
<name>A0A7J6BTT7_9TELE</name>
<keyword evidence="4" id="KW-0547">Nucleotide-binding</keyword>
<reference evidence="9 10" key="1">
    <citation type="submission" date="2020-04" db="EMBL/GenBank/DDBJ databases">
        <title>Chromosome-level genome assembly of a cyprinid fish Onychostoma macrolepis by integration of Nanopore Sequencing, Bionano and Hi-C technology.</title>
        <authorList>
            <person name="Wang D."/>
        </authorList>
    </citation>
    <scope>NUCLEOTIDE SEQUENCE [LARGE SCALE GENOMIC DNA]</scope>
    <source>
        <strain evidence="9">SWU-2019</strain>
        <tissue evidence="9">Muscle</tissue>
    </source>
</reference>
<dbReference type="PANTHER" id="PTHR22984:SF11">
    <property type="entry name" value="AURORA KINASE-RELATED"/>
    <property type="match status" value="1"/>
</dbReference>
<proteinExistence type="predicted"/>
<accession>A0A7J6BTT7</accession>
<keyword evidence="3" id="KW-0808">Transferase</keyword>
<evidence type="ECO:0000256" key="3">
    <source>
        <dbReference type="ARBA" id="ARBA00022679"/>
    </source>
</evidence>
<dbReference type="InterPro" id="IPR011009">
    <property type="entry name" value="Kinase-like_dom_sf"/>
</dbReference>
<dbReference type="GO" id="GO:0005737">
    <property type="term" value="C:cytoplasm"/>
    <property type="evidence" value="ECO:0007669"/>
    <property type="project" value="TreeGrafter"/>
</dbReference>
<dbReference type="EC" id="2.7.11.1" evidence="1"/>
<keyword evidence="6" id="KW-0067">ATP-binding</keyword>
<comment type="catalytic activity">
    <reaction evidence="7">
        <text>L-threonyl-[protein] + ATP = O-phospho-L-threonyl-[protein] + ADP + H(+)</text>
        <dbReference type="Rhea" id="RHEA:46608"/>
        <dbReference type="Rhea" id="RHEA-COMP:11060"/>
        <dbReference type="Rhea" id="RHEA-COMP:11605"/>
        <dbReference type="ChEBI" id="CHEBI:15378"/>
        <dbReference type="ChEBI" id="CHEBI:30013"/>
        <dbReference type="ChEBI" id="CHEBI:30616"/>
        <dbReference type="ChEBI" id="CHEBI:61977"/>
        <dbReference type="ChEBI" id="CHEBI:456216"/>
        <dbReference type="EC" id="2.7.11.1"/>
    </reaction>
</comment>
<evidence type="ECO:0000256" key="8">
    <source>
        <dbReference type="ARBA" id="ARBA00048679"/>
    </source>
</evidence>
<gene>
    <name evidence="9" type="ORF">G5714_020244</name>
</gene>
<dbReference type="AlphaFoldDB" id="A0A7J6BTT7"/>
<keyword evidence="5" id="KW-0418">Kinase</keyword>
<keyword evidence="2" id="KW-0723">Serine/threonine-protein kinase</keyword>
<protein>
    <recommendedName>
        <fullName evidence="1">non-specific serine/threonine protein kinase</fullName>
        <ecNumber evidence="1">2.7.11.1</ecNumber>
    </recommendedName>
</protein>
<evidence type="ECO:0000256" key="2">
    <source>
        <dbReference type="ARBA" id="ARBA00022527"/>
    </source>
</evidence>
<dbReference type="Proteomes" id="UP000579812">
    <property type="component" value="Unassembled WGS sequence"/>
</dbReference>
<evidence type="ECO:0000256" key="7">
    <source>
        <dbReference type="ARBA" id="ARBA00047899"/>
    </source>
</evidence>
<dbReference type="GO" id="GO:0043066">
    <property type="term" value="P:negative regulation of apoptotic process"/>
    <property type="evidence" value="ECO:0007669"/>
    <property type="project" value="TreeGrafter"/>
</dbReference>
<evidence type="ECO:0000313" key="9">
    <source>
        <dbReference type="EMBL" id="KAF4098214.1"/>
    </source>
</evidence>
<dbReference type="PANTHER" id="PTHR22984">
    <property type="entry name" value="SERINE/THREONINE-PROTEIN KINASE PIM"/>
    <property type="match status" value="1"/>
</dbReference>
<keyword evidence="10" id="KW-1185">Reference proteome</keyword>
<evidence type="ECO:0000313" key="10">
    <source>
        <dbReference type="Proteomes" id="UP000579812"/>
    </source>
</evidence>